<protein>
    <recommendedName>
        <fullName evidence="1">DJ-1/PfpI domain-containing protein</fullName>
    </recommendedName>
</protein>
<reference evidence="2 3" key="1">
    <citation type="submission" date="2018-04" db="EMBL/GenBank/DDBJ databases">
        <title>Draft Genome Sequence of Phosphate-Solubilizing Chryseobacterium sp. ISE14 that is a Biocontrol and Plant Growth-Promoting Rhizobacterium Isolated from Cucumber.</title>
        <authorList>
            <person name="Jeong J.-J."/>
            <person name="Sang M.K."/>
            <person name="Choi I.-G."/>
            <person name="Kim K.D."/>
        </authorList>
    </citation>
    <scope>NUCLEOTIDE SEQUENCE [LARGE SCALE GENOMIC DNA]</scope>
    <source>
        <strain evidence="2 3">ISE14</strain>
    </source>
</reference>
<dbReference type="SUPFAM" id="SSF52317">
    <property type="entry name" value="Class I glutamine amidotransferase-like"/>
    <property type="match status" value="1"/>
</dbReference>
<feature type="domain" description="DJ-1/PfpI" evidence="1">
    <location>
        <begin position="2"/>
        <end position="39"/>
    </location>
</feature>
<proteinExistence type="predicted"/>
<gene>
    <name evidence="2" type="ORF">C1631_013960</name>
</gene>
<evidence type="ECO:0000259" key="1">
    <source>
        <dbReference type="Pfam" id="PF01965"/>
    </source>
</evidence>
<comment type="caution">
    <text evidence="2">The sequence shown here is derived from an EMBL/GenBank/DDBJ whole genome shotgun (WGS) entry which is preliminary data.</text>
</comment>
<evidence type="ECO:0000313" key="3">
    <source>
        <dbReference type="Proteomes" id="UP000236594"/>
    </source>
</evidence>
<dbReference type="Pfam" id="PF01965">
    <property type="entry name" value="DJ-1_PfpI"/>
    <property type="match status" value="1"/>
</dbReference>
<dbReference type="EMBL" id="PPED02000003">
    <property type="protein sequence ID" value="PWN69163.1"/>
    <property type="molecule type" value="Genomic_DNA"/>
</dbReference>
<name>A0A316XA47_9FLAO</name>
<accession>A0A316XA47</accession>
<dbReference type="AlphaFoldDB" id="A0A316XA47"/>
<dbReference type="InterPro" id="IPR002818">
    <property type="entry name" value="DJ-1/PfpI"/>
</dbReference>
<dbReference type="Proteomes" id="UP000236594">
    <property type="component" value="Unassembled WGS sequence"/>
</dbReference>
<dbReference type="Gene3D" id="3.40.50.880">
    <property type="match status" value="1"/>
</dbReference>
<dbReference type="InterPro" id="IPR029062">
    <property type="entry name" value="Class_I_gatase-like"/>
</dbReference>
<organism evidence="2 3">
    <name type="scientific">Chryseobacterium phosphatilyticum</name>
    <dbReference type="NCBI Taxonomy" id="475075"/>
    <lineage>
        <taxon>Bacteria</taxon>
        <taxon>Pseudomonadati</taxon>
        <taxon>Bacteroidota</taxon>
        <taxon>Flavobacteriia</taxon>
        <taxon>Flavobacteriales</taxon>
        <taxon>Weeksellaceae</taxon>
        <taxon>Chryseobacterium group</taxon>
        <taxon>Chryseobacterium</taxon>
    </lineage>
</organism>
<evidence type="ECO:0000313" key="2">
    <source>
        <dbReference type="EMBL" id="PWN69163.1"/>
    </source>
</evidence>
<sequence>MQIDLRNVGGIVSDVPVVVDGNLITSRHPIDLADFSKAVENWLIEN</sequence>
<keyword evidence="3" id="KW-1185">Reference proteome</keyword>